<evidence type="ECO:0000256" key="1">
    <source>
        <dbReference type="ARBA" id="ARBA00008023"/>
    </source>
</evidence>
<dbReference type="Gene3D" id="3.90.950.10">
    <property type="match status" value="1"/>
</dbReference>
<dbReference type="InterPro" id="IPR002637">
    <property type="entry name" value="RdgB/HAM1"/>
</dbReference>
<protein>
    <submittedName>
        <fullName evidence="3">Uncharacterized protein</fullName>
    </submittedName>
</protein>
<evidence type="ECO:0000256" key="2">
    <source>
        <dbReference type="ARBA" id="ARBA00022801"/>
    </source>
</evidence>
<keyword evidence="2" id="KW-0378">Hydrolase</keyword>
<dbReference type="GO" id="GO:0047429">
    <property type="term" value="F:nucleoside triphosphate diphosphatase activity"/>
    <property type="evidence" value="ECO:0007669"/>
    <property type="project" value="InterPro"/>
</dbReference>
<dbReference type="EMBL" id="UINC01000530">
    <property type="protein sequence ID" value="SUZ56900.1"/>
    <property type="molecule type" value="Genomic_DNA"/>
</dbReference>
<dbReference type="PANTHER" id="PTHR11067:SF9">
    <property type="entry name" value="INOSINE TRIPHOSPHATE PYROPHOSPHATASE"/>
    <property type="match status" value="1"/>
</dbReference>
<comment type="similarity">
    <text evidence="1">Belongs to the HAM1 NTPase family.</text>
</comment>
<dbReference type="CDD" id="cd00515">
    <property type="entry name" value="HAM1"/>
    <property type="match status" value="1"/>
</dbReference>
<accession>A0A381NQR0</accession>
<gene>
    <name evidence="3" type="ORF">METZ01_LOCUS9754</name>
</gene>
<sequence length="184" mass="19905">MPVTLLTLADYPDLPEPEETGTTFAQNARIKAQAYAAATGELTVAEDSGLEIDALDGEPGVQSARFNGESYPEKFAVIEQMLADRGTDSSAARFVAALALVTPARVMWETTGIVEGRLRLPARGTSGFGYDPIFFYPPYGRVFAEVSPAEKTAASHRGQAFRQLHNYLQRAFELTPHAQPPSIG</sequence>
<dbReference type="PANTHER" id="PTHR11067">
    <property type="entry name" value="INOSINE TRIPHOSPHATE PYROPHOSPHATASE/HAM1 PROTEIN"/>
    <property type="match status" value="1"/>
</dbReference>
<name>A0A381NQR0_9ZZZZ</name>
<dbReference type="Pfam" id="PF01725">
    <property type="entry name" value="Ham1p_like"/>
    <property type="match status" value="1"/>
</dbReference>
<organism evidence="3">
    <name type="scientific">marine metagenome</name>
    <dbReference type="NCBI Taxonomy" id="408172"/>
    <lineage>
        <taxon>unclassified sequences</taxon>
        <taxon>metagenomes</taxon>
        <taxon>ecological metagenomes</taxon>
    </lineage>
</organism>
<proteinExistence type="inferred from homology"/>
<dbReference type="GO" id="GO:0005829">
    <property type="term" value="C:cytosol"/>
    <property type="evidence" value="ECO:0007669"/>
    <property type="project" value="TreeGrafter"/>
</dbReference>
<dbReference type="InterPro" id="IPR029001">
    <property type="entry name" value="ITPase-like_fam"/>
</dbReference>
<reference evidence="3" key="1">
    <citation type="submission" date="2018-05" db="EMBL/GenBank/DDBJ databases">
        <authorList>
            <person name="Lanie J.A."/>
            <person name="Ng W.-L."/>
            <person name="Kazmierczak K.M."/>
            <person name="Andrzejewski T.M."/>
            <person name="Davidsen T.M."/>
            <person name="Wayne K.J."/>
            <person name="Tettelin H."/>
            <person name="Glass J.I."/>
            <person name="Rusch D."/>
            <person name="Podicherti R."/>
            <person name="Tsui H.-C.T."/>
            <person name="Winkler M.E."/>
        </authorList>
    </citation>
    <scope>NUCLEOTIDE SEQUENCE</scope>
</reference>
<dbReference type="AlphaFoldDB" id="A0A381NQR0"/>
<evidence type="ECO:0000313" key="3">
    <source>
        <dbReference type="EMBL" id="SUZ56900.1"/>
    </source>
</evidence>
<dbReference type="SUPFAM" id="SSF52972">
    <property type="entry name" value="ITPase-like"/>
    <property type="match status" value="1"/>
</dbReference>
<dbReference type="GO" id="GO:0009143">
    <property type="term" value="P:nucleoside triphosphate catabolic process"/>
    <property type="evidence" value="ECO:0007669"/>
    <property type="project" value="InterPro"/>
</dbReference>